<dbReference type="EMBL" id="VFOZ01000001">
    <property type="protein sequence ID" value="TQL96762.1"/>
    <property type="molecule type" value="Genomic_DNA"/>
</dbReference>
<dbReference type="RefSeq" id="WP_141955580.1">
    <property type="nucleotide sequence ID" value="NZ_VFOZ01000001.1"/>
</dbReference>
<name>A0A543CI32_9ACTN</name>
<feature type="transmembrane region" description="Helical" evidence="1">
    <location>
        <begin position="120"/>
        <end position="142"/>
    </location>
</feature>
<feature type="transmembrane region" description="Helical" evidence="1">
    <location>
        <begin position="63"/>
        <end position="84"/>
    </location>
</feature>
<feature type="transmembrane region" description="Helical" evidence="1">
    <location>
        <begin position="30"/>
        <end position="51"/>
    </location>
</feature>
<dbReference type="AlphaFoldDB" id="A0A543CI32"/>
<keyword evidence="1" id="KW-1133">Transmembrane helix</keyword>
<evidence type="ECO:0000313" key="3">
    <source>
        <dbReference type="Proteomes" id="UP000316096"/>
    </source>
</evidence>
<evidence type="ECO:0000256" key="1">
    <source>
        <dbReference type="SAM" id="Phobius"/>
    </source>
</evidence>
<reference evidence="2 3" key="1">
    <citation type="submission" date="2019-06" db="EMBL/GenBank/DDBJ databases">
        <title>Sequencing the genomes of 1000 actinobacteria strains.</title>
        <authorList>
            <person name="Klenk H.-P."/>
        </authorList>
    </citation>
    <scope>NUCLEOTIDE SEQUENCE [LARGE SCALE GENOMIC DNA]</scope>
    <source>
        <strain evidence="2 3">DSM 102200</strain>
    </source>
</reference>
<organism evidence="2 3">
    <name type="scientific">Actinoallomurus bryophytorum</name>
    <dbReference type="NCBI Taxonomy" id="1490222"/>
    <lineage>
        <taxon>Bacteria</taxon>
        <taxon>Bacillati</taxon>
        <taxon>Actinomycetota</taxon>
        <taxon>Actinomycetes</taxon>
        <taxon>Streptosporangiales</taxon>
        <taxon>Thermomonosporaceae</taxon>
        <taxon>Actinoallomurus</taxon>
    </lineage>
</organism>
<sequence length="150" mass="16022">MVTIDARRGRVRAPIGLAEHESAATSRSPWLARALIAAGLAMIPWLVALAVRLPPSVRAQHWATAWVGLDTMEALGLVTTGVLVRLRDERRCLAAAATATLLLVDAWFDVTTSAPGADHLMALLLAVLLEVPIASACAVLALRTFPRRES</sequence>
<accession>A0A543CI32</accession>
<proteinExistence type="predicted"/>
<gene>
    <name evidence="2" type="ORF">FB559_2314</name>
</gene>
<keyword evidence="1" id="KW-0472">Membrane</keyword>
<evidence type="ECO:0000313" key="2">
    <source>
        <dbReference type="EMBL" id="TQL96762.1"/>
    </source>
</evidence>
<protein>
    <recommendedName>
        <fullName evidence="4">LPXTG-motif cell wall-anchored protein</fullName>
    </recommendedName>
</protein>
<dbReference type="OrthoDB" id="4948328at2"/>
<dbReference type="Proteomes" id="UP000316096">
    <property type="component" value="Unassembled WGS sequence"/>
</dbReference>
<comment type="caution">
    <text evidence="2">The sequence shown here is derived from an EMBL/GenBank/DDBJ whole genome shotgun (WGS) entry which is preliminary data.</text>
</comment>
<evidence type="ECO:0008006" key="4">
    <source>
        <dbReference type="Google" id="ProtNLM"/>
    </source>
</evidence>
<feature type="transmembrane region" description="Helical" evidence="1">
    <location>
        <begin position="91"/>
        <end position="108"/>
    </location>
</feature>
<keyword evidence="1" id="KW-0812">Transmembrane</keyword>
<keyword evidence="3" id="KW-1185">Reference proteome</keyword>